<dbReference type="Proteomes" id="UP000323946">
    <property type="component" value="Unassembled WGS sequence"/>
</dbReference>
<dbReference type="Pfam" id="PF18029">
    <property type="entry name" value="Glyoxalase_6"/>
    <property type="match status" value="1"/>
</dbReference>
<sequence>MLSIGTIVLGAADVHRAAAFWGQALGYVPRDEIEEDWAVLVPASGTGPGLALGLSDTPVQDHPRVHLDLYARDAADQAAEVERLVALGAERVAWDSYPDDPDFVVLADTEGNRFCVIDTGR</sequence>
<dbReference type="RefSeq" id="WP_150065154.1">
    <property type="nucleotide sequence ID" value="NZ_VWPH01000002.1"/>
</dbReference>
<dbReference type="Gene3D" id="3.10.180.10">
    <property type="entry name" value="2,3-Dihydroxybiphenyl 1,2-Dioxygenase, domain 1"/>
    <property type="match status" value="1"/>
</dbReference>
<dbReference type="PANTHER" id="PTHR35908:SF1">
    <property type="entry name" value="CONSERVED PROTEIN"/>
    <property type="match status" value="1"/>
</dbReference>
<feature type="domain" description="Glyoxalase-like" evidence="1">
    <location>
        <begin position="7"/>
        <end position="117"/>
    </location>
</feature>
<evidence type="ECO:0000259" key="1">
    <source>
        <dbReference type="Pfam" id="PF18029"/>
    </source>
</evidence>
<comment type="caution">
    <text evidence="2">The sequence shown here is derived from an EMBL/GenBank/DDBJ whole genome shotgun (WGS) entry which is preliminary data.</text>
</comment>
<dbReference type="OrthoDB" id="5524593at2"/>
<dbReference type="InterPro" id="IPR029068">
    <property type="entry name" value="Glyas_Bleomycin-R_OHBP_Dase"/>
</dbReference>
<evidence type="ECO:0000313" key="2">
    <source>
        <dbReference type="EMBL" id="KAA5836988.1"/>
    </source>
</evidence>
<proteinExistence type="predicted"/>
<protein>
    <submittedName>
        <fullName evidence="2">VOC family protein</fullName>
    </submittedName>
</protein>
<dbReference type="AlphaFoldDB" id="A0A5M7C9W3"/>
<dbReference type="InterPro" id="IPR041581">
    <property type="entry name" value="Glyoxalase_6"/>
</dbReference>
<dbReference type="CDD" id="cd06587">
    <property type="entry name" value="VOC"/>
    <property type="match status" value="1"/>
</dbReference>
<dbReference type="PANTHER" id="PTHR35908">
    <property type="entry name" value="HYPOTHETICAL FUSION PROTEIN"/>
    <property type="match status" value="1"/>
</dbReference>
<gene>
    <name evidence="2" type="ORF">F1721_03935</name>
</gene>
<dbReference type="SUPFAM" id="SSF54593">
    <property type="entry name" value="Glyoxalase/Bleomycin resistance protein/Dihydroxybiphenyl dioxygenase"/>
    <property type="match status" value="1"/>
</dbReference>
<organism evidence="2 3">
    <name type="scientific">Saccharopolyspora hirsuta</name>
    <dbReference type="NCBI Taxonomy" id="1837"/>
    <lineage>
        <taxon>Bacteria</taxon>
        <taxon>Bacillati</taxon>
        <taxon>Actinomycetota</taxon>
        <taxon>Actinomycetes</taxon>
        <taxon>Pseudonocardiales</taxon>
        <taxon>Pseudonocardiaceae</taxon>
        <taxon>Saccharopolyspora</taxon>
    </lineage>
</organism>
<name>A0A5M7C9W3_SACHI</name>
<reference evidence="2 3" key="1">
    <citation type="submission" date="2019-09" db="EMBL/GenBank/DDBJ databases">
        <title>Draft genome sequence of the thermophilic Saccharopolyspora hirsuta VKM Ac-666T.</title>
        <authorList>
            <person name="Lobastova T.G."/>
            <person name="Fokina V."/>
            <person name="Bragin E.Y."/>
            <person name="Shtratnikova V.Y."/>
            <person name="Starodumova I.P."/>
            <person name="Tarlachkov S.V."/>
            <person name="Donova M.V."/>
        </authorList>
    </citation>
    <scope>NUCLEOTIDE SEQUENCE [LARGE SCALE GENOMIC DNA]</scope>
    <source>
        <strain evidence="2 3">VKM Ac-666</strain>
    </source>
</reference>
<dbReference type="EMBL" id="VWPH01000002">
    <property type="protein sequence ID" value="KAA5836988.1"/>
    <property type="molecule type" value="Genomic_DNA"/>
</dbReference>
<keyword evidence="3" id="KW-1185">Reference proteome</keyword>
<dbReference type="SMR" id="A0A5M7C9W3"/>
<evidence type="ECO:0000313" key="3">
    <source>
        <dbReference type="Proteomes" id="UP000323946"/>
    </source>
</evidence>
<accession>A0A5M7C9W3</accession>